<gene>
    <name evidence="1" type="ORF">IAG44_05395</name>
</gene>
<dbReference type="KEGG" id="sroi:IAG44_05395"/>
<dbReference type="EMBL" id="CP060828">
    <property type="protein sequence ID" value="QNP68938.1"/>
    <property type="molecule type" value="Genomic_DNA"/>
</dbReference>
<accession>A0A7H0I822</accession>
<evidence type="ECO:0000313" key="2">
    <source>
        <dbReference type="Proteomes" id="UP000516052"/>
    </source>
</evidence>
<evidence type="ECO:0000313" key="1">
    <source>
        <dbReference type="EMBL" id="QNP68938.1"/>
    </source>
</evidence>
<dbReference type="RefSeq" id="WP_187745977.1">
    <property type="nucleotide sequence ID" value="NZ_CP060828.1"/>
</dbReference>
<organism evidence="1 2">
    <name type="scientific">Streptomyces roseirectus</name>
    <dbReference type="NCBI Taxonomy" id="2768066"/>
    <lineage>
        <taxon>Bacteria</taxon>
        <taxon>Bacillati</taxon>
        <taxon>Actinomycetota</taxon>
        <taxon>Actinomycetes</taxon>
        <taxon>Kitasatosporales</taxon>
        <taxon>Streptomycetaceae</taxon>
        <taxon>Streptomyces</taxon>
    </lineage>
</organism>
<keyword evidence="2" id="KW-1185">Reference proteome</keyword>
<protein>
    <submittedName>
        <fullName evidence="1">Uncharacterized protein</fullName>
    </submittedName>
</protein>
<sequence length="166" mass="17837">MLETSFLNLSDRRAEDAEVAVRPAWEVRESGAATAWYTVRLAFPDRARVEVLAVVGAGGVCIEDVKAEPPLSLIDLTVLADWIEGPLFEVCGGRQGEEGSRRSRPSWPGGTEGARLVAQEYRAAQEAGGDPVLAVMAATGHSRRRSLMLIAQARDAGLLTARHSRG</sequence>
<reference evidence="1 2" key="1">
    <citation type="submission" date="2020-08" db="EMBL/GenBank/DDBJ databases">
        <title>A novel species.</title>
        <authorList>
            <person name="Gao J."/>
        </authorList>
    </citation>
    <scope>NUCLEOTIDE SEQUENCE [LARGE SCALE GENOMIC DNA]</scope>
    <source>
        <strain evidence="1 2">CRXT-G-22</strain>
    </source>
</reference>
<dbReference type="Proteomes" id="UP000516052">
    <property type="component" value="Chromosome"/>
</dbReference>
<dbReference type="Pfam" id="PF19720">
    <property type="entry name" value="DUF6214"/>
    <property type="match status" value="1"/>
</dbReference>
<dbReference type="AlphaFoldDB" id="A0A7H0I822"/>
<dbReference type="InterPro" id="IPR046186">
    <property type="entry name" value="DUF6214"/>
</dbReference>
<name>A0A7H0I822_9ACTN</name>
<proteinExistence type="predicted"/>